<name>U6L4U8_EIMTE</name>
<evidence type="ECO:0000313" key="1">
    <source>
        <dbReference type="EMBL" id="CDJ44238.1"/>
    </source>
</evidence>
<sequence>IAVSDGLQEVARLRLRICEGTC</sequence>
<accession>U6L4U8</accession>
<keyword evidence="2" id="KW-1185">Reference proteome</keyword>
<proteinExistence type="predicted"/>
<reference evidence="1" key="2">
    <citation type="submission" date="2013-10" db="EMBL/GenBank/DDBJ databases">
        <authorList>
            <person name="Aslett M."/>
        </authorList>
    </citation>
    <scope>NUCLEOTIDE SEQUENCE [LARGE SCALE GENOMIC DNA]</scope>
    <source>
        <strain evidence="1">Houghton</strain>
    </source>
</reference>
<protein>
    <submittedName>
        <fullName evidence="1">Uncharacterized protein</fullName>
    </submittedName>
</protein>
<dbReference type="Proteomes" id="UP000030747">
    <property type="component" value="Unassembled WGS sequence"/>
</dbReference>
<gene>
    <name evidence="1" type="ORF">ETH_00043315</name>
</gene>
<feature type="non-terminal residue" evidence="1">
    <location>
        <position position="1"/>
    </location>
</feature>
<organism evidence="1 2">
    <name type="scientific">Eimeria tenella</name>
    <name type="common">Coccidian parasite</name>
    <dbReference type="NCBI Taxonomy" id="5802"/>
    <lineage>
        <taxon>Eukaryota</taxon>
        <taxon>Sar</taxon>
        <taxon>Alveolata</taxon>
        <taxon>Apicomplexa</taxon>
        <taxon>Conoidasida</taxon>
        <taxon>Coccidia</taxon>
        <taxon>Eucoccidiorida</taxon>
        <taxon>Eimeriorina</taxon>
        <taxon>Eimeriidae</taxon>
        <taxon>Eimeria</taxon>
    </lineage>
</organism>
<reference evidence="1" key="1">
    <citation type="submission" date="2013-10" db="EMBL/GenBank/DDBJ databases">
        <title>Genomic analysis of the causative agents of coccidiosis in chickens.</title>
        <authorList>
            <person name="Reid A.J."/>
            <person name="Blake D."/>
            <person name="Billington K."/>
            <person name="Browne H."/>
            <person name="Dunn M."/>
            <person name="Hung S."/>
            <person name="Kawahara F."/>
            <person name="Miranda-Saavedra D."/>
            <person name="Mourier T."/>
            <person name="Nagra H."/>
            <person name="Otto T.D."/>
            <person name="Rawlings N."/>
            <person name="Sanchez A."/>
            <person name="Sanders M."/>
            <person name="Subramaniam C."/>
            <person name="Tay Y."/>
            <person name="Dear P."/>
            <person name="Doerig C."/>
            <person name="Gruber A."/>
            <person name="Parkinson J."/>
            <person name="Shirley M."/>
            <person name="Wan K.L."/>
            <person name="Berriman M."/>
            <person name="Tomley F."/>
            <person name="Pain A."/>
        </authorList>
    </citation>
    <scope>NUCLEOTIDE SEQUENCE [LARGE SCALE GENOMIC DNA]</scope>
    <source>
        <strain evidence="1">Houghton</strain>
    </source>
</reference>
<evidence type="ECO:0000313" key="2">
    <source>
        <dbReference type="Proteomes" id="UP000030747"/>
    </source>
</evidence>
<dbReference type="AlphaFoldDB" id="U6L4U8"/>
<dbReference type="EMBL" id="HG676751">
    <property type="protein sequence ID" value="CDJ44238.1"/>
    <property type="molecule type" value="Genomic_DNA"/>
</dbReference>